<dbReference type="InterPro" id="IPR051317">
    <property type="entry name" value="Gfo/Idh/MocA_oxidoreduct"/>
</dbReference>
<evidence type="ECO:0000256" key="1">
    <source>
        <dbReference type="ARBA" id="ARBA00010928"/>
    </source>
</evidence>
<dbReference type="EMBL" id="SJPW01000003">
    <property type="protein sequence ID" value="TWU56534.1"/>
    <property type="molecule type" value="Genomic_DNA"/>
</dbReference>
<feature type="domain" description="Gfo/Idh/MocA-like oxidoreductase N-terminal" evidence="4">
    <location>
        <begin position="90"/>
        <end position="179"/>
    </location>
</feature>
<dbReference type="Gene3D" id="3.30.360.10">
    <property type="entry name" value="Dihydrodipicolinate Reductase, domain 2"/>
    <property type="match status" value="1"/>
</dbReference>
<dbReference type="EC" id="1.1.1.18" evidence="5"/>
<gene>
    <name evidence="5" type="primary">iolG_9</name>
    <name evidence="5" type="ORF">Poly51_24450</name>
</gene>
<dbReference type="GO" id="GO:0050112">
    <property type="term" value="F:inositol 2-dehydrogenase (NAD+) activity"/>
    <property type="evidence" value="ECO:0007669"/>
    <property type="project" value="UniProtKB-EC"/>
</dbReference>
<dbReference type="InterPro" id="IPR000683">
    <property type="entry name" value="Gfo/Idh/MocA-like_OxRdtase_N"/>
</dbReference>
<evidence type="ECO:0000313" key="6">
    <source>
        <dbReference type="Proteomes" id="UP000318288"/>
    </source>
</evidence>
<evidence type="ECO:0000256" key="2">
    <source>
        <dbReference type="ARBA" id="ARBA00023002"/>
    </source>
</evidence>
<feature type="region of interest" description="Disordered" evidence="3">
    <location>
        <begin position="1"/>
        <end position="27"/>
    </location>
</feature>
<sequence>MVAPRSIPGPRFRNLPSLNRLGRANPDASNGHIPTCGPWWRPENFCYIATQTVELGHNGAASNPIFQSANTIHIRHGPIPPLPGSDAMKVRVGLIGHCDAWQTRHRPALRVLHDRFDVRAVFNTVAKLAENVAAEFQADVVDGYRALVNRGDIDAVIMLQRNWLGWLPVMAACEAGKAIYWAGDLDFDSVQDAEVRSIVEDSGVAFMVEFPRRYAPATLRLKELIATRLGAPKLIFCHRRLQALGASSVGESDPSRRELVELIDWCRYVVGREPVSVSSVGHQTQVQPDMTSVSDYRCMSLAFPQFDDKPSVTAQISCGSYIRSTWHEAAGFRPPSAMQICCERGVAFIDLPTTLVWFDEAGRNMETLDTESPVGEQLLSQFHRSVTSLLRNMSDLDDAYRAVSIFEAALQSETEGRSISV</sequence>
<dbReference type="InterPro" id="IPR036291">
    <property type="entry name" value="NAD(P)-bd_dom_sf"/>
</dbReference>
<dbReference type="AlphaFoldDB" id="A0A5C6F7T5"/>
<comment type="caution">
    <text evidence="5">The sequence shown here is derived from an EMBL/GenBank/DDBJ whole genome shotgun (WGS) entry which is preliminary data.</text>
</comment>
<accession>A0A5C6F7T5</accession>
<dbReference type="PANTHER" id="PTHR43708:SF5">
    <property type="entry name" value="CONSERVED EXPRESSED OXIDOREDUCTASE (EUROFUNG)-RELATED"/>
    <property type="match status" value="1"/>
</dbReference>
<keyword evidence="2 5" id="KW-0560">Oxidoreductase</keyword>
<proteinExistence type="inferred from homology"/>
<keyword evidence="6" id="KW-1185">Reference proteome</keyword>
<dbReference type="PANTHER" id="PTHR43708">
    <property type="entry name" value="CONSERVED EXPRESSED OXIDOREDUCTASE (EUROFUNG)"/>
    <property type="match status" value="1"/>
</dbReference>
<evidence type="ECO:0000313" key="5">
    <source>
        <dbReference type="EMBL" id="TWU56534.1"/>
    </source>
</evidence>
<reference evidence="5 6" key="1">
    <citation type="submission" date="2019-02" db="EMBL/GenBank/DDBJ databases">
        <title>Deep-cultivation of Planctomycetes and their phenomic and genomic characterization uncovers novel biology.</title>
        <authorList>
            <person name="Wiegand S."/>
            <person name="Jogler M."/>
            <person name="Boedeker C."/>
            <person name="Pinto D."/>
            <person name="Vollmers J."/>
            <person name="Rivas-Marin E."/>
            <person name="Kohn T."/>
            <person name="Peeters S.H."/>
            <person name="Heuer A."/>
            <person name="Rast P."/>
            <person name="Oberbeckmann S."/>
            <person name="Bunk B."/>
            <person name="Jeske O."/>
            <person name="Meyerdierks A."/>
            <person name="Storesund J.E."/>
            <person name="Kallscheuer N."/>
            <person name="Luecker S."/>
            <person name="Lage O.M."/>
            <person name="Pohl T."/>
            <person name="Merkel B.J."/>
            <person name="Hornburger P."/>
            <person name="Mueller R.-W."/>
            <person name="Bruemmer F."/>
            <person name="Labrenz M."/>
            <person name="Spormann A.M."/>
            <person name="Op Den Camp H."/>
            <person name="Overmann J."/>
            <person name="Amann R."/>
            <person name="Jetten M.S.M."/>
            <person name="Mascher T."/>
            <person name="Medema M.H."/>
            <person name="Devos D.P."/>
            <person name="Kaster A.-K."/>
            <person name="Ovreas L."/>
            <person name="Rohde M."/>
            <person name="Galperin M.Y."/>
            <person name="Jogler C."/>
        </authorList>
    </citation>
    <scope>NUCLEOTIDE SEQUENCE [LARGE SCALE GENOMIC DNA]</scope>
    <source>
        <strain evidence="5 6">Poly51</strain>
    </source>
</reference>
<dbReference type="SUPFAM" id="SSF51735">
    <property type="entry name" value="NAD(P)-binding Rossmann-fold domains"/>
    <property type="match status" value="1"/>
</dbReference>
<dbReference type="GO" id="GO:0000166">
    <property type="term" value="F:nucleotide binding"/>
    <property type="evidence" value="ECO:0007669"/>
    <property type="project" value="InterPro"/>
</dbReference>
<name>A0A5C6F7T5_9BACT</name>
<organism evidence="5 6">
    <name type="scientific">Rubripirellula tenax</name>
    <dbReference type="NCBI Taxonomy" id="2528015"/>
    <lineage>
        <taxon>Bacteria</taxon>
        <taxon>Pseudomonadati</taxon>
        <taxon>Planctomycetota</taxon>
        <taxon>Planctomycetia</taxon>
        <taxon>Pirellulales</taxon>
        <taxon>Pirellulaceae</taxon>
        <taxon>Rubripirellula</taxon>
    </lineage>
</organism>
<comment type="similarity">
    <text evidence="1">Belongs to the Gfo/Idh/MocA family.</text>
</comment>
<protein>
    <submittedName>
        <fullName evidence="5">Inositol 2-dehydrogenase/D-chiro-inositol 3-dehydrogenase</fullName>
        <ecNumber evidence="5">1.1.1.18</ecNumber>
    </submittedName>
</protein>
<evidence type="ECO:0000259" key="4">
    <source>
        <dbReference type="Pfam" id="PF01408"/>
    </source>
</evidence>
<dbReference type="Proteomes" id="UP000318288">
    <property type="component" value="Unassembled WGS sequence"/>
</dbReference>
<evidence type="ECO:0000256" key="3">
    <source>
        <dbReference type="SAM" id="MobiDB-lite"/>
    </source>
</evidence>
<dbReference type="Gene3D" id="3.40.50.720">
    <property type="entry name" value="NAD(P)-binding Rossmann-like Domain"/>
    <property type="match status" value="1"/>
</dbReference>
<dbReference type="Pfam" id="PF01408">
    <property type="entry name" value="GFO_IDH_MocA"/>
    <property type="match status" value="1"/>
</dbReference>